<sequence length="89" mass="10159">MTGVIHETNQKTPGPSMHVLLCPQEAKTDLEFNDAPRHLYSAFIANGIGRQRKDDYFLYTSTSNFGSVFMRIMQEPNKLIWSVHAGKWS</sequence>
<dbReference type="AlphaFoldDB" id="A0A7J6J2C8"/>
<dbReference type="RefSeq" id="XP_066008642.1">
    <property type="nucleotide sequence ID" value="XM_066151878.1"/>
</dbReference>
<dbReference type="EMBL" id="ANPB02000004">
    <property type="protein sequence ID" value="KAF4483961.1"/>
    <property type="molecule type" value="Genomic_DNA"/>
</dbReference>
<name>A0A7J6J2C8_COLFN</name>
<dbReference type="Proteomes" id="UP000011096">
    <property type="component" value="Unassembled WGS sequence"/>
</dbReference>
<evidence type="ECO:0000313" key="2">
    <source>
        <dbReference type="Proteomes" id="UP000011096"/>
    </source>
</evidence>
<keyword evidence="2" id="KW-1185">Reference proteome</keyword>
<reference evidence="1 2" key="2">
    <citation type="submission" date="2020-04" db="EMBL/GenBank/DDBJ databases">
        <title>Genome sequencing and assembly of multiple isolates from the Colletotrichum gloeosporioides species complex.</title>
        <authorList>
            <person name="Gan P."/>
            <person name="Shirasu K."/>
        </authorList>
    </citation>
    <scope>NUCLEOTIDE SEQUENCE [LARGE SCALE GENOMIC DNA]</scope>
    <source>
        <strain evidence="1 2">Nara gc5</strain>
    </source>
</reference>
<comment type="caution">
    <text evidence="1">The sequence shown here is derived from an EMBL/GenBank/DDBJ whole genome shotgun (WGS) entry which is preliminary data.</text>
</comment>
<evidence type="ECO:0000313" key="1">
    <source>
        <dbReference type="EMBL" id="KAF4483961.1"/>
    </source>
</evidence>
<proteinExistence type="predicted"/>
<dbReference type="InParanoid" id="A0A7J6J2C8"/>
<gene>
    <name evidence="1" type="ORF">CGGC5_v007617</name>
</gene>
<accession>A0A7J6J2C8</accession>
<dbReference type="GeneID" id="90979964"/>
<organism evidence="1 2">
    <name type="scientific">Colletotrichum fructicola (strain Nara gc5)</name>
    <name type="common">Anthracnose fungus</name>
    <name type="synonym">Colletotrichum gloeosporioides (strain Nara gc5)</name>
    <dbReference type="NCBI Taxonomy" id="1213859"/>
    <lineage>
        <taxon>Eukaryota</taxon>
        <taxon>Fungi</taxon>
        <taxon>Dikarya</taxon>
        <taxon>Ascomycota</taxon>
        <taxon>Pezizomycotina</taxon>
        <taxon>Sordariomycetes</taxon>
        <taxon>Hypocreomycetidae</taxon>
        <taxon>Glomerellales</taxon>
        <taxon>Glomerellaceae</taxon>
        <taxon>Colletotrichum</taxon>
        <taxon>Colletotrichum gloeosporioides species complex</taxon>
    </lineage>
</organism>
<protein>
    <submittedName>
        <fullName evidence="1">Uncharacterized protein</fullName>
    </submittedName>
</protein>
<reference evidence="1 2" key="1">
    <citation type="submission" date="2012-08" db="EMBL/GenBank/DDBJ databases">
        <authorList>
            <person name="Gan P.H.P."/>
            <person name="Ikeda K."/>
            <person name="Irieda H."/>
            <person name="Narusaka M."/>
            <person name="O'Connell R.J."/>
            <person name="Narusaka Y."/>
            <person name="Takano Y."/>
            <person name="Kubo Y."/>
            <person name="Shirasu K."/>
        </authorList>
    </citation>
    <scope>NUCLEOTIDE SEQUENCE [LARGE SCALE GENOMIC DNA]</scope>
    <source>
        <strain evidence="1 2">Nara gc5</strain>
    </source>
</reference>